<proteinExistence type="predicted"/>
<dbReference type="SMART" id="SM00347">
    <property type="entry name" value="HTH_MARR"/>
    <property type="match status" value="1"/>
</dbReference>
<keyword evidence="4" id="KW-1185">Reference proteome</keyword>
<dbReference type="PANTHER" id="PTHR33164">
    <property type="entry name" value="TRANSCRIPTIONAL REGULATOR, MARR FAMILY"/>
    <property type="match status" value="1"/>
</dbReference>
<dbReference type="SUPFAM" id="SSF46785">
    <property type="entry name" value="Winged helix' DNA-binding domain"/>
    <property type="match status" value="1"/>
</dbReference>
<protein>
    <submittedName>
        <fullName evidence="3">MarR family transcriptional regulator</fullName>
    </submittedName>
</protein>
<evidence type="ECO:0000256" key="1">
    <source>
        <dbReference type="SAM" id="Coils"/>
    </source>
</evidence>
<dbReference type="InterPro" id="IPR036388">
    <property type="entry name" value="WH-like_DNA-bd_sf"/>
</dbReference>
<evidence type="ECO:0000313" key="3">
    <source>
        <dbReference type="EMBL" id="GAA2024773.1"/>
    </source>
</evidence>
<dbReference type="PRINTS" id="PR00598">
    <property type="entry name" value="HTHMARR"/>
</dbReference>
<comment type="caution">
    <text evidence="3">The sequence shown here is derived from an EMBL/GenBank/DDBJ whole genome shotgun (WGS) entry which is preliminary data.</text>
</comment>
<evidence type="ECO:0000259" key="2">
    <source>
        <dbReference type="PROSITE" id="PS50995"/>
    </source>
</evidence>
<dbReference type="PROSITE" id="PS50995">
    <property type="entry name" value="HTH_MARR_2"/>
    <property type="match status" value="1"/>
</dbReference>
<dbReference type="InterPro" id="IPR039422">
    <property type="entry name" value="MarR/SlyA-like"/>
</dbReference>
<feature type="domain" description="HTH marR-type" evidence="2">
    <location>
        <begin position="35"/>
        <end position="175"/>
    </location>
</feature>
<dbReference type="Pfam" id="PF12802">
    <property type="entry name" value="MarR_2"/>
    <property type="match status" value="1"/>
</dbReference>
<dbReference type="RefSeq" id="WP_343955503.1">
    <property type="nucleotide sequence ID" value="NZ_BAAAMN010000003.1"/>
</dbReference>
<organism evidence="3 4">
    <name type="scientific">Yaniella flava</name>
    <dbReference type="NCBI Taxonomy" id="287930"/>
    <lineage>
        <taxon>Bacteria</taxon>
        <taxon>Bacillati</taxon>
        <taxon>Actinomycetota</taxon>
        <taxon>Actinomycetes</taxon>
        <taxon>Micrococcales</taxon>
        <taxon>Micrococcaceae</taxon>
        <taxon>Yaniella</taxon>
    </lineage>
</organism>
<name>A0ABN2TYT8_9MICC</name>
<dbReference type="PANTHER" id="PTHR33164:SF43">
    <property type="entry name" value="HTH-TYPE TRANSCRIPTIONAL REPRESSOR YETL"/>
    <property type="match status" value="1"/>
</dbReference>
<dbReference type="InterPro" id="IPR036390">
    <property type="entry name" value="WH_DNA-bd_sf"/>
</dbReference>
<feature type="coiled-coil region" evidence="1">
    <location>
        <begin position="39"/>
        <end position="69"/>
    </location>
</feature>
<accession>A0ABN2TYT8</accession>
<dbReference type="Gene3D" id="1.10.10.10">
    <property type="entry name" value="Winged helix-like DNA-binding domain superfamily/Winged helix DNA-binding domain"/>
    <property type="match status" value="1"/>
</dbReference>
<sequence length="188" mass="20712">MREKNDESLVRNVYAIAASDPHSQLINRDKHSTSEVEHIDELMAALAALRAAEQELSAAAQKYMQLGETDMKALHFLIVARNTGEIITPGAIAVHLEISSASTTKLLDRLESGGHIRRSPHPRDRRATAISITPKTYETAVEAVGRQQAQRFHAAARLSEQERTVVIAFIKDMTREIAADPKNSPDPA</sequence>
<dbReference type="Proteomes" id="UP001501461">
    <property type="component" value="Unassembled WGS sequence"/>
</dbReference>
<dbReference type="InterPro" id="IPR000835">
    <property type="entry name" value="HTH_MarR-typ"/>
</dbReference>
<evidence type="ECO:0000313" key="4">
    <source>
        <dbReference type="Proteomes" id="UP001501461"/>
    </source>
</evidence>
<dbReference type="EMBL" id="BAAAMN010000003">
    <property type="protein sequence ID" value="GAA2024773.1"/>
    <property type="molecule type" value="Genomic_DNA"/>
</dbReference>
<reference evidence="3 4" key="1">
    <citation type="journal article" date="2019" name="Int. J. Syst. Evol. Microbiol.">
        <title>The Global Catalogue of Microorganisms (GCM) 10K type strain sequencing project: providing services to taxonomists for standard genome sequencing and annotation.</title>
        <authorList>
            <consortium name="The Broad Institute Genomics Platform"/>
            <consortium name="The Broad Institute Genome Sequencing Center for Infectious Disease"/>
            <person name="Wu L."/>
            <person name="Ma J."/>
        </authorList>
    </citation>
    <scope>NUCLEOTIDE SEQUENCE [LARGE SCALE GENOMIC DNA]</scope>
    <source>
        <strain evidence="3 4">JCM 13595</strain>
    </source>
</reference>
<keyword evidence="1" id="KW-0175">Coiled coil</keyword>
<gene>
    <name evidence="3" type="ORF">GCM10009720_00630</name>
</gene>